<evidence type="ECO:0000313" key="2">
    <source>
        <dbReference type="EMBL" id="OFV72181.1"/>
    </source>
</evidence>
<evidence type="ECO:0008006" key="6">
    <source>
        <dbReference type="Google" id="ProtNLM"/>
    </source>
</evidence>
<gene>
    <name evidence="2" type="ORF">ACWI_00870</name>
    <name evidence="3" type="ORF">LNN31_03205</name>
</gene>
<dbReference type="EMBL" id="CP087994">
    <property type="protein sequence ID" value="UYO63467.1"/>
    <property type="molecule type" value="Genomic_DNA"/>
</dbReference>
<dbReference type="Proteomes" id="UP000176244">
    <property type="component" value="Unassembled WGS sequence"/>
</dbReference>
<keyword evidence="1" id="KW-0812">Transmembrane</keyword>
<name>A0A1F2PN71_9FIRM</name>
<evidence type="ECO:0000256" key="1">
    <source>
        <dbReference type="SAM" id="Phobius"/>
    </source>
</evidence>
<organism evidence="2 4">
    <name type="scientific">Acetobacterium wieringae</name>
    <dbReference type="NCBI Taxonomy" id="52694"/>
    <lineage>
        <taxon>Bacteria</taxon>
        <taxon>Bacillati</taxon>
        <taxon>Bacillota</taxon>
        <taxon>Clostridia</taxon>
        <taxon>Eubacteriales</taxon>
        <taxon>Eubacteriaceae</taxon>
        <taxon>Acetobacterium</taxon>
    </lineage>
</organism>
<accession>A0A1F2PN71</accession>
<feature type="transmembrane region" description="Helical" evidence="1">
    <location>
        <begin position="38"/>
        <end position="61"/>
    </location>
</feature>
<feature type="transmembrane region" description="Helical" evidence="1">
    <location>
        <begin position="93"/>
        <end position="113"/>
    </location>
</feature>
<sequence>MKLTKLLTSVIAMMLTFAFIYQSMVNGSLDFSAQNPDIYAYGWLAGLSLLLIAGTIGVASINNEDRKILLTAAKFYFGCAIVTFLFAGNDSMTAVTTVYAVLAGIVFLVNGLMTKNEDDMEYGWDEKRSWGKRKVEIKKQSKDKDVWGNSNIHGKTKKDKKIKSPRKSGVFAIIWISIVIISGIFFGVAFLMDEEESQYDYDYSEQIKSEETLTQEPARIYGPGETWTVDGDFSLAFKAANETDYRNEYAEINPDQVVVLTYDYTNIGHKKDVMDLYISSVSFYVIDENGEIAETYPVTGMSYPQEIPIGASSLGSQEAFGLKNPSQEVMVYVEVYGNDYVPYEAFFKLPVQHSVPTV</sequence>
<dbReference type="AlphaFoldDB" id="A0A1F2PN71"/>
<feature type="transmembrane region" description="Helical" evidence="1">
    <location>
        <begin position="170"/>
        <end position="192"/>
    </location>
</feature>
<keyword evidence="1" id="KW-0472">Membrane</keyword>
<proteinExistence type="predicted"/>
<dbReference type="EMBL" id="LKEU01000010">
    <property type="protein sequence ID" value="OFV72181.1"/>
    <property type="molecule type" value="Genomic_DNA"/>
</dbReference>
<protein>
    <recommendedName>
        <fullName evidence="6">DUF4352 domain-containing protein</fullName>
    </recommendedName>
</protein>
<keyword evidence="1" id="KW-1133">Transmembrane helix</keyword>
<feature type="transmembrane region" description="Helical" evidence="1">
    <location>
        <begin position="68"/>
        <end position="87"/>
    </location>
</feature>
<dbReference type="OrthoDB" id="1654273at2"/>
<reference evidence="2 4" key="1">
    <citation type="submission" date="2015-09" db="EMBL/GenBank/DDBJ databases">
        <title>Genome sequence of Acetobacterium wieringae DSM 1911.</title>
        <authorList>
            <person name="Poehlein A."/>
            <person name="Bengelsdorf F.R."/>
            <person name="Schiel-Bengelsdorf B."/>
            <person name="Duerre P."/>
            <person name="Daniel R."/>
        </authorList>
    </citation>
    <scope>NUCLEOTIDE SEQUENCE [LARGE SCALE GENOMIC DNA]</scope>
    <source>
        <strain evidence="2 4">DSM 1911</strain>
    </source>
</reference>
<evidence type="ECO:0000313" key="4">
    <source>
        <dbReference type="Proteomes" id="UP000176244"/>
    </source>
</evidence>
<dbReference type="STRING" id="52694.ACWI_00870"/>
<evidence type="ECO:0000313" key="3">
    <source>
        <dbReference type="EMBL" id="UYO63467.1"/>
    </source>
</evidence>
<dbReference type="Proteomes" id="UP001163550">
    <property type="component" value="Chromosome"/>
</dbReference>
<keyword evidence="5" id="KW-1185">Reference proteome</keyword>
<evidence type="ECO:0000313" key="5">
    <source>
        <dbReference type="Proteomes" id="UP001163550"/>
    </source>
</evidence>
<reference evidence="3" key="2">
    <citation type="submission" date="2021-11" db="EMBL/GenBank/DDBJ databases">
        <title>Isoprene-degrading acetogen.</title>
        <authorList>
            <person name="Yang Y."/>
            <person name="Jin H."/>
            <person name="Yan J."/>
        </authorList>
    </citation>
    <scope>NUCLEOTIDE SEQUENCE</scope>
    <source>
        <strain evidence="3">Berkeley</strain>
    </source>
</reference>
<dbReference type="RefSeq" id="WP_070369482.1">
    <property type="nucleotide sequence ID" value="NZ_CABIIK010000044.1"/>
</dbReference>